<feature type="compositionally biased region" description="Polar residues" evidence="10">
    <location>
        <begin position="44"/>
        <end position="61"/>
    </location>
</feature>
<dbReference type="AlphaFoldDB" id="W9S216"/>
<dbReference type="Pfam" id="PF12143">
    <property type="entry name" value="PPO1_KFDV"/>
    <property type="match status" value="1"/>
</dbReference>
<feature type="region of interest" description="Disordered" evidence="10">
    <location>
        <begin position="40"/>
        <end position="61"/>
    </location>
</feature>
<feature type="disulfide bond" evidence="8">
    <location>
        <begin position="116"/>
        <end position="179"/>
    </location>
</feature>
<accession>W9S216</accession>
<dbReference type="InterPro" id="IPR022740">
    <property type="entry name" value="Polyphenol_oxidase_C"/>
</dbReference>
<keyword evidence="14" id="KW-1185">Reference proteome</keyword>
<keyword evidence="4" id="KW-0560">Oxidoreductase</keyword>
<dbReference type="InterPro" id="IPR016213">
    <property type="entry name" value="Polyphenol_oxidase"/>
</dbReference>
<dbReference type="GO" id="GO:0046872">
    <property type="term" value="F:metal ion binding"/>
    <property type="evidence" value="ECO:0007669"/>
    <property type="project" value="UniProtKB-KW"/>
</dbReference>
<evidence type="ECO:0000256" key="10">
    <source>
        <dbReference type="SAM" id="MobiDB-lite"/>
    </source>
</evidence>
<protein>
    <submittedName>
        <fullName evidence="13">Polyphenol oxidase</fullName>
    </submittedName>
</protein>
<name>W9S216_9ROSA</name>
<evidence type="ECO:0000313" key="13">
    <source>
        <dbReference type="EMBL" id="EXB82808.1"/>
    </source>
</evidence>
<feature type="binding site" evidence="7">
    <location>
        <position position="368"/>
    </location>
    <ligand>
        <name>Cu cation</name>
        <dbReference type="ChEBI" id="CHEBI:23378"/>
        <label>B</label>
    </ligand>
</feature>
<feature type="binding site" evidence="7">
    <location>
        <position position="208"/>
    </location>
    <ligand>
        <name>Cu cation</name>
        <dbReference type="ChEBI" id="CHEBI:23378"/>
        <label>A</label>
    </ligand>
</feature>
<feature type="disulfide bond" evidence="8">
    <location>
        <begin position="101"/>
        <end position="117"/>
    </location>
</feature>
<evidence type="ECO:0000256" key="8">
    <source>
        <dbReference type="PIRSR" id="PIRSR000290-2"/>
    </source>
</evidence>
<feature type="binding site" evidence="7">
    <location>
        <position position="334"/>
    </location>
    <ligand>
        <name>Cu cation</name>
        <dbReference type="ChEBI" id="CHEBI:23378"/>
        <label>B</label>
    </ligand>
</feature>
<proteinExistence type="inferred from homology"/>
<dbReference type="STRING" id="981085.W9S216"/>
<evidence type="ECO:0000259" key="11">
    <source>
        <dbReference type="PROSITE" id="PS00497"/>
    </source>
</evidence>
<keyword evidence="6 8" id="KW-1015">Disulfide bond</keyword>
<feature type="domain" description="Tyrosinase copper-binding" evidence="12">
    <location>
        <begin position="361"/>
        <end position="372"/>
    </location>
</feature>
<dbReference type="OrthoDB" id="6132182at2759"/>
<feature type="binding site" evidence="7">
    <location>
        <position position="199"/>
    </location>
    <ligand>
        <name>Cu cation</name>
        <dbReference type="ChEBI" id="CHEBI:23378"/>
        <label>A</label>
    </ligand>
</feature>
<evidence type="ECO:0000256" key="5">
    <source>
        <dbReference type="ARBA" id="ARBA00023008"/>
    </source>
</evidence>
<dbReference type="KEGG" id="mnt:21395351"/>
<evidence type="ECO:0000256" key="9">
    <source>
        <dbReference type="PIRSR" id="PIRSR000290-3"/>
    </source>
</evidence>
<dbReference type="Pfam" id="PF00264">
    <property type="entry name" value="Tyrosinase"/>
    <property type="match status" value="1"/>
</dbReference>
<evidence type="ECO:0000256" key="1">
    <source>
        <dbReference type="ARBA" id="ARBA00009928"/>
    </source>
</evidence>
<comment type="similarity">
    <text evidence="1">Belongs to the tyrosinase family.</text>
</comment>
<feature type="binding site" evidence="7">
    <location>
        <position position="178"/>
    </location>
    <ligand>
        <name>Cu cation</name>
        <dbReference type="ChEBI" id="CHEBI:23378"/>
        <label>A</label>
    </ligand>
</feature>
<dbReference type="Pfam" id="PF12142">
    <property type="entry name" value="PPO1_DWL"/>
    <property type="match status" value="1"/>
</dbReference>
<comment type="cofactor">
    <cofactor evidence="7">
        <name>Cu(2+)</name>
        <dbReference type="ChEBI" id="CHEBI:29036"/>
    </cofactor>
    <text evidence="7">Binds 2 copper ions per subunit.</text>
</comment>
<sequence>MGSLVLTQPLATTTSLCPFPARTKTTLNTKRRQSHIIRRSSISCNNHASSNQSFDETSSQYRPQLGKVERRNVLIGLGMAGLGSNPLALANPVNGPDTNICNQPKLLDGTPLPDKCCAPKSSSDIIDYKPPPFTKLRGRPPAHKADKEYIAKYNEALCMMRGLEDTDPRSFKQQADVHCAYCNFGYDQDGYPGVELQVHFNWLFFPFHRWYLYFYERILGKLIGDPDFAIPFWNWDHPDGMTMPAMFTSDPNSDLYDVNRSPKHQPPYGLDLEYDKANLCKPPKPYKQLVEDNLATMYRQMVSCATKPCLFFGGEYKGGEALVNQMGTIESTPHNNIHVWSGSEKNPNGEDMGNFYSAGRDPMFYALHGNVDRMWCIWKSLPGKNNRDITHPDWLNSTFLFYDENAQLVRVKVRDCLDTRMLGYVYEHVDLPWLYNKPRAKSSSLLRRQTRSADQSRGGFTPLTDFPIKLTKKTTVLVTRPKKGKRSKAEKEKEEEVLVVEGIDFDMTKAVKFDVYINDEDESGPGKSEFAGSFTTVPHFSTNKKKMPNVKLTLGITELLEDVGAEDDDNVFVTLVPKSGNVTIGGIKIVFLS</sequence>
<evidence type="ECO:0000256" key="6">
    <source>
        <dbReference type="ARBA" id="ARBA00023157"/>
    </source>
</evidence>
<keyword evidence="2 7" id="KW-0479">Metal-binding</keyword>
<dbReference type="EMBL" id="KE344870">
    <property type="protein sequence ID" value="EXB82808.1"/>
    <property type="molecule type" value="Genomic_DNA"/>
</dbReference>
<keyword evidence="5 7" id="KW-0186">Copper</keyword>
<gene>
    <name evidence="13" type="ORF">L484_012121</name>
</gene>
<dbReference type="GO" id="GO:0046148">
    <property type="term" value="P:pigment biosynthetic process"/>
    <property type="evidence" value="ECO:0007669"/>
    <property type="project" value="InterPro"/>
</dbReference>
<dbReference type="InterPro" id="IPR002227">
    <property type="entry name" value="Tyrosinase_Cu-bd"/>
</dbReference>
<dbReference type="eggNOG" id="ENOG502QVBP">
    <property type="taxonomic scope" value="Eukaryota"/>
</dbReference>
<feature type="cross-link" description="2'-(S-cysteinyl)-histidine (Cys-His)" evidence="9">
    <location>
        <begin position="182"/>
        <end position="199"/>
    </location>
</feature>
<dbReference type="SMR" id="W9S216"/>
<dbReference type="SUPFAM" id="SSF48056">
    <property type="entry name" value="Di-copper centre-containing domain"/>
    <property type="match status" value="1"/>
</dbReference>
<evidence type="ECO:0000256" key="4">
    <source>
        <dbReference type="ARBA" id="ARBA00023002"/>
    </source>
</evidence>
<reference evidence="14" key="1">
    <citation type="submission" date="2013-01" db="EMBL/GenBank/DDBJ databases">
        <title>Draft Genome Sequence of a Mulberry Tree, Morus notabilis C.K. Schneid.</title>
        <authorList>
            <person name="He N."/>
            <person name="Zhao S."/>
        </authorList>
    </citation>
    <scope>NUCLEOTIDE SEQUENCE</scope>
</reference>
<evidence type="ECO:0000313" key="14">
    <source>
        <dbReference type="Proteomes" id="UP000030645"/>
    </source>
</evidence>
<organism evidence="13 14">
    <name type="scientific">Morus notabilis</name>
    <dbReference type="NCBI Taxonomy" id="981085"/>
    <lineage>
        <taxon>Eukaryota</taxon>
        <taxon>Viridiplantae</taxon>
        <taxon>Streptophyta</taxon>
        <taxon>Embryophyta</taxon>
        <taxon>Tracheophyta</taxon>
        <taxon>Spermatophyta</taxon>
        <taxon>Magnoliopsida</taxon>
        <taxon>eudicotyledons</taxon>
        <taxon>Gunneridae</taxon>
        <taxon>Pentapetalae</taxon>
        <taxon>rosids</taxon>
        <taxon>fabids</taxon>
        <taxon>Rosales</taxon>
        <taxon>Moraceae</taxon>
        <taxon>Moreae</taxon>
        <taxon>Morus</taxon>
    </lineage>
</organism>
<dbReference type="Proteomes" id="UP000030645">
    <property type="component" value="Unassembled WGS sequence"/>
</dbReference>
<dbReference type="PANTHER" id="PTHR11474">
    <property type="entry name" value="TYROSINASE FAMILY MEMBER"/>
    <property type="match status" value="1"/>
</dbReference>
<feature type="domain" description="Tyrosinase copper-binding" evidence="11">
    <location>
        <begin position="199"/>
        <end position="216"/>
    </location>
</feature>
<dbReference type="PIRSF" id="PIRSF000290">
    <property type="entry name" value="PPO_plant"/>
    <property type="match status" value="1"/>
</dbReference>
<evidence type="ECO:0000256" key="7">
    <source>
        <dbReference type="PIRSR" id="PIRSR000290-1"/>
    </source>
</evidence>
<evidence type="ECO:0000256" key="2">
    <source>
        <dbReference type="ARBA" id="ARBA00022723"/>
    </source>
</evidence>
<dbReference type="PRINTS" id="PR00092">
    <property type="entry name" value="TYROSINASE"/>
</dbReference>
<keyword evidence="3" id="KW-0883">Thioether bond</keyword>
<dbReference type="InterPro" id="IPR050316">
    <property type="entry name" value="Tyrosinase/Hemocyanin"/>
</dbReference>
<dbReference type="PANTHER" id="PTHR11474:SF95">
    <property type="entry name" value="POLYPHENOL OXIDASE, CHLOROPLASTIC-LIKE"/>
    <property type="match status" value="1"/>
</dbReference>
<evidence type="ECO:0000259" key="12">
    <source>
        <dbReference type="PROSITE" id="PS00498"/>
    </source>
</evidence>
<evidence type="ECO:0000256" key="3">
    <source>
        <dbReference type="ARBA" id="ARBA00022784"/>
    </source>
</evidence>
<dbReference type="GO" id="GO:0004097">
    <property type="term" value="F:catechol oxidase activity"/>
    <property type="evidence" value="ECO:0007669"/>
    <property type="project" value="InterPro"/>
</dbReference>
<dbReference type="InterPro" id="IPR008922">
    <property type="entry name" value="Di-copper_centre_dom_sf"/>
</dbReference>
<feature type="binding site" evidence="7">
    <location>
        <position position="338"/>
    </location>
    <ligand>
        <name>Cu cation</name>
        <dbReference type="ChEBI" id="CHEBI:23378"/>
        <label>B</label>
    </ligand>
</feature>
<dbReference type="PROSITE" id="PS00498">
    <property type="entry name" value="TYROSINASE_2"/>
    <property type="match status" value="1"/>
</dbReference>
<dbReference type="PROSITE" id="PS00497">
    <property type="entry name" value="TYROSINASE_1"/>
    <property type="match status" value="1"/>
</dbReference>
<dbReference type="InterPro" id="IPR022739">
    <property type="entry name" value="Polyphenol_oxidase_cen"/>
</dbReference>
<dbReference type="Gene3D" id="1.10.1280.10">
    <property type="entry name" value="Di-copper center containing domain from catechol oxidase"/>
    <property type="match status" value="1"/>
</dbReference>